<evidence type="ECO:0000313" key="1">
    <source>
        <dbReference type="EMBL" id="GEO19129.1"/>
    </source>
</evidence>
<sequence>MTMFDERERAFENLFVHEEELRFLALARRNQLFARWAAEQMGLRGPQLNEYVRSFTTSAVRSEPEHALVDRVRADFIAEGVDTPERSIEAALSVAAAAAARQVRTEARVQAG</sequence>
<dbReference type="Pfam" id="PF07345">
    <property type="entry name" value="ATPaseInh_sub_z"/>
    <property type="match status" value="1"/>
</dbReference>
<dbReference type="Proteomes" id="UP000321085">
    <property type="component" value="Unassembled WGS sequence"/>
</dbReference>
<dbReference type="EMBL" id="BJYU01000331">
    <property type="protein sequence ID" value="GEO19129.1"/>
    <property type="molecule type" value="Genomic_DNA"/>
</dbReference>
<dbReference type="AlphaFoldDB" id="A0A512C4K4"/>
<proteinExistence type="predicted"/>
<comment type="caution">
    <text evidence="1">The sequence shown here is derived from an EMBL/GenBank/DDBJ whole genome shotgun (WGS) entry which is preliminary data.</text>
</comment>
<dbReference type="InterPro" id="IPR009945">
    <property type="entry name" value="ATPase_inh_sub_z"/>
</dbReference>
<dbReference type="RefSeq" id="WP_147023365.1">
    <property type="nucleotide sequence ID" value="NZ_BJYU01000331.1"/>
</dbReference>
<name>A0A512C4K4_9HYPH</name>
<organism evidence="1 2">
    <name type="scientific">Microvirga aerophila</name>
    <dbReference type="NCBI Taxonomy" id="670291"/>
    <lineage>
        <taxon>Bacteria</taxon>
        <taxon>Pseudomonadati</taxon>
        <taxon>Pseudomonadota</taxon>
        <taxon>Alphaproteobacteria</taxon>
        <taxon>Hyphomicrobiales</taxon>
        <taxon>Methylobacteriaceae</taxon>
        <taxon>Microvirga</taxon>
    </lineage>
</organism>
<reference evidence="1 2" key="1">
    <citation type="submission" date="2019-07" db="EMBL/GenBank/DDBJ databases">
        <title>Whole genome shotgun sequence of Microvirga aerophila NBRC 106136.</title>
        <authorList>
            <person name="Hosoyama A."/>
            <person name="Uohara A."/>
            <person name="Ohji S."/>
            <person name="Ichikawa N."/>
        </authorList>
    </citation>
    <scope>NUCLEOTIDE SEQUENCE [LARGE SCALE GENOMIC DNA]</scope>
    <source>
        <strain evidence="1 2">NBRC 106136</strain>
    </source>
</reference>
<accession>A0A512C4K4</accession>
<dbReference type="PIRSF" id="PIRSF031780">
    <property type="entry name" value="UCP031780"/>
    <property type="match status" value="1"/>
</dbReference>
<dbReference type="Gene3D" id="1.10.790.20">
    <property type="entry name" value="Domain of unknown function DUF1476"/>
    <property type="match status" value="1"/>
</dbReference>
<evidence type="ECO:0008006" key="3">
    <source>
        <dbReference type="Google" id="ProtNLM"/>
    </source>
</evidence>
<keyword evidence="2" id="KW-1185">Reference proteome</keyword>
<gene>
    <name evidence="1" type="ORF">MAE02_68250</name>
</gene>
<evidence type="ECO:0000313" key="2">
    <source>
        <dbReference type="Proteomes" id="UP000321085"/>
    </source>
</evidence>
<protein>
    <recommendedName>
        <fullName evidence="3">Aldolase</fullName>
    </recommendedName>
</protein>
<dbReference type="InterPro" id="IPR038293">
    <property type="entry name" value="ATPase_inh_sub_z_sf"/>
</dbReference>